<comment type="caution">
    <text evidence="5">The sequence shown here is derived from an EMBL/GenBank/DDBJ whole genome shotgun (WGS) entry which is preliminary data.</text>
</comment>
<dbReference type="InterPro" id="IPR037523">
    <property type="entry name" value="VOC_core"/>
</dbReference>
<dbReference type="PROSITE" id="PS51819">
    <property type="entry name" value="VOC"/>
    <property type="match status" value="1"/>
</dbReference>
<feature type="domain" description="VOC" evidence="4">
    <location>
        <begin position="80"/>
        <end position="185"/>
    </location>
</feature>
<evidence type="ECO:0000256" key="1">
    <source>
        <dbReference type="ARBA" id="ARBA00011051"/>
    </source>
</evidence>
<evidence type="ECO:0000256" key="3">
    <source>
        <dbReference type="ARBA" id="ARBA00023251"/>
    </source>
</evidence>
<reference evidence="5 6" key="1">
    <citation type="submission" date="2021-03" db="EMBL/GenBank/DDBJ databases">
        <title>Actinoplanes flavus sp. nov., a novel actinomycete isolated from Coconut Palm rhizosphere soil.</title>
        <authorList>
            <person name="Luo X."/>
        </authorList>
    </citation>
    <scope>NUCLEOTIDE SEQUENCE [LARGE SCALE GENOMIC DNA]</scope>
    <source>
        <strain evidence="5 6">NEAU-H7</strain>
    </source>
</reference>
<evidence type="ECO:0000259" key="4">
    <source>
        <dbReference type="PROSITE" id="PS51819"/>
    </source>
</evidence>
<keyword evidence="6" id="KW-1185">Reference proteome</keyword>
<dbReference type="Gene3D" id="3.10.180.10">
    <property type="entry name" value="2,3-Dihydroxybiphenyl 1,2-Dioxygenase, domain 1"/>
    <property type="match status" value="1"/>
</dbReference>
<dbReference type="RefSeq" id="WP_208465937.1">
    <property type="nucleotide sequence ID" value="NZ_JAGFNS010000002.1"/>
</dbReference>
<evidence type="ECO:0000256" key="2">
    <source>
        <dbReference type="ARBA" id="ARBA00021572"/>
    </source>
</evidence>
<keyword evidence="3" id="KW-0046">Antibiotic resistance</keyword>
<gene>
    <name evidence="5" type="ORF">J5X75_04205</name>
</gene>
<dbReference type="CDD" id="cd08349">
    <property type="entry name" value="BLMA_like"/>
    <property type="match status" value="1"/>
</dbReference>
<dbReference type="InterPro" id="IPR004360">
    <property type="entry name" value="Glyas_Fos-R_dOase_dom"/>
</dbReference>
<dbReference type="Pfam" id="PF00903">
    <property type="entry name" value="Glyoxalase"/>
    <property type="match status" value="1"/>
</dbReference>
<organism evidence="5 6">
    <name type="scientific">Actinoplanes flavus</name>
    <dbReference type="NCBI Taxonomy" id="2820290"/>
    <lineage>
        <taxon>Bacteria</taxon>
        <taxon>Bacillati</taxon>
        <taxon>Actinomycetota</taxon>
        <taxon>Actinomycetes</taxon>
        <taxon>Micromonosporales</taxon>
        <taxon>Micromonosporaceae</taxon>
        <taxon>Actinoplanes</taxon>
    </lineage>
</organism>
<dbReference type="InterPro" id="IPR000335">
    <property type="entry name" value="Bleomycin-R"/>
</dbReference>
<sequence length="190" mass="20566">MTRPADTVPDTGFRRCGCCGRQRPAGEVAELGVTPGVYICAGCALWAARRAGLLSALREIRIRDLLPSFLNRAQAPHTATAAIPILPSSDLDRTAAFYARAGFTDADHHDGYLLLNNDGVELHFAHHDTVTPGTCFVHVADATKMWKQLRERGVDGVGEIADQDYGLREFVLTDPDGNRVRIGSAIPDGQ</sequence>
<dbReference type="InterPro" id="IPR029068">
    <property type="entry name" value="Glyas_Bleomycin-R_OHBP_Dase"/>
</dbReference>
<comment type="similarity">
    <text evidence="1">Belongs to the bleomycin resistance protein family.</text>
</comment>
<evidence type="ECO:0000313" key="5">
    <source>
        <dbReference type="EMBL" id="MBO3736723.1"/>
    </source>
</evidence>
<dbReference type="SUPFAM" id="SSF54593">
    <property type="entry name" value="Glyoxalase/Bleomycin resistance protein/Dihydroxybiphenyl dioxygenase"/>
    <property type="match status" value="1"/>
</dbReference>
<name>A0ABS3UD62_9ACTN</name>
<evidence type="ECO:0000313" key="6">
    <source>
        <dbReference type="Proteomes" id="UP000679690"/>
    </source>
</evidence>
<accession>A0ABS3UD62</accession>
<proteinExistence type="inferred from homology"/>
<dbReference type="EMBL" id="JAGFNS010000002">
    <property type="protein sequence ID" value="MBO3736723.1"/>
    <property type="molecule type" value="Genomic_DNA"/>
</dbReference>
<protein>
    <recommendedName>
        <fullName evidence="2">Bleomycin resistance protein</fullName>
    </recommendedName>
</protein>
<dbReference type="Proteomes" id="UP000679690">
    <property type="component" value="Unassembled WGS sequence"/>
</dbReference>